<protein>
    <submittedName>
        <fullName evidence="3">Uncharacterized protein</fullName>
    </submittedName>
</protein>
<evidence type="ECO:0000256" key="1">
    <source>
        <dbReference type="SAM" id="Coils"/>
    </source>
</evidence>
<organism evidence="3 4">
    <name type="scientific">Paenibacillus odorifer</name>
    <dbReference type="NCBI Taxonomy" id="189426"/>
    <lineage>
        <taxon>Bacteria</taxon>
        <taxon>Bacillati</taxon>
        <taxon>Bacillota</taxon>
        <taxon>Bacilli</taxon>
        <taxon>Bacillales</taxon>
        <taxon>Paenibacillaceae</taxon>
        <taxon>Paenibacillus</taxon>
    </lineage>
</organism>
<keyword evidence="1" id="KW-0175">Coiled coil</keyword>
<evidence type="ECO:0000256" key="2">
    <source>
        <dbReference type="SAM" id="MobiDB-lite"/>
    </source>
</evidence>
<dbReference type="RefSeq" id="WP_076298312.1">
    <property type="nucleotide sequence ID" value="NZ_MPTD01000002.1"/>
</dbReference>
<evidence type="ECO:0000313" key="3">
    <source>
        <dbReference type="EMBL" id="OMD55270.1"/>
    </source>
</evidence>
<feature type="region of interest" description="Disordered" evidence="2">
    <location>
        <begin position="309"/>
        <end position="329"/>
    </location>
</feature>
<proteinExistence type="predicted"/>
<evidence type="ECO:0000313" key="4">
    <source>
        <dbReference type="Proteomes" id="UP000187313"/>
    </source>
</evidence>
<feature type="compositionally biased region" description="Polar residues" evidence="2">
    <location>
        <begin position="314"/>
        <end position="325"/>
    </location>
</feature>
<dbReference type="Proteomes" id="UP000187313">
    <property type="component" value="Unassembled WGS sequence"/>
</dbReference>
<feature type="coiled-coil region" evidence="1">
    <location>
        <begin position="114"/>
        <end position="190"/>
    </location>
</feature>
<reference evidence="3 4" key="1">
    <citation type="submission" date="2016-10" db="EMBL/GenBank/DDBJ databases">
        <title>Paenibacillus species isolates.</title>
        <authorList>
            <person name="Beno S.M."/>
        </authorList>
    </citation>
    <scope>NUCLEOTIDE SEQUENCE [LARGE SCALE GENOMIC DNA]</scope>
    <source>
        <strain evidence="3 4">FSL R5-0923</strain>
    </source>
</reference>
<accession>A0ABX3HX65</accession>
<sequence length="359" mass="40683">MEISQLVAKREQLQYELNTENQRGAVKDGAKVTQLENDIKAIDITIEEQGKAEELQVVTAEAAKFMESLDFGGNDIKDLFINYSEEKAIVSYEYVNAVIQNAVAKMKQAELANQKTLESTISALQEKYNQSEAANEQLNIELSNKTLEIVDLNSRITNATRLLDEEKVEVERLKSQVDDLRNEIALGAAAAIKVEEVDVRSAHEKWLEQRKKEEDAKPIIYDISWKDDIRRDTYVAKLAATDEKIEFPYYAMNGNIEEPTTMKGKYRVVSKEDTEPFRTAYLEEQERNHEDMAQHSSVEDELVTVPAFREDSDSTTSGLDQTYASSEVAGSEVSREEFEALKSTVKRLESAVFTVREVA</sequence>
<gene>
    <name evidence="3" type="ORF">BSK51_04245</name>
</gene>
<comment type="caution">
    <text evidence="3">The sequence shown here is derived from an EMBL/GenBank/DDBJ whole genome shotgun (WGS) entry which is preliminary data.</text>
</comment>
<dbReference type="EMBL" id="MPTD01000002">
    <property type="protein sequence ID" value="OMD55270.1"/>
    <property type="molecule type" value="Genomic_DNA"/>
</dbReference>
<keyword evidence="4" id="KW-1185">Reference proteome</keyword>
<name>A0ABX3HX65_9BACL</name>